<gene>
    <name evidence="1" type="ORF">EHQ59_01465</name>
</gene>
<name>A0A4R9JWL3_9LEPT</name>
<protein>
    <submittedName>
        <fullName evidence="1">Uncharacterized protein</fullName>
    </submittedName>
</protein>
<evidence type="ECO:0000313" key="1">
    <source>
        <dbReference type="EMBL" id="TGL55947.1"/>
    </source>
</evidence>
<evidence type="ECO:0000313" key="2">
    <source>
        <dbReference type="Proteomes" id="UP000297609"/>
    </source>
</evidence>
<proteinExistence type="predicted"/>
<sequence>MRTIEINDTVFSEEEKKKDLNKQSKMYITQTFPDGYAYRIKEEKKQTIRIGKVKIYKGKLSGD</sequence>
<comment type="caution">
    <text evidence="1">The sequence shown here is derived from an EMBL/GenBank/DDBJ whole genome shotgun (WGS) entry which is preliminary data.</text>
</comment>
<dbReference type="RefSeq" id="WP_135617381.1">
    <property type="nucleotide sequence ID" value="NZ_RQGG01000007.1"/>
</dbReference>
<reference evidence="1" key="1">
    <citation type="journal article" date="2019" name="PLoS Negl. Trop. Dis.">
        <title>Revisiting the worldwide diversity of Leptospira species in the environment.</title>
        <authorList>
            <person name="Vincent A.T."/>
            <person name="Schiettekatte O."/>
            <person name="Bourhy P."/>
            <person name="Veyrier F.J."/>
            <person name="Picardeau M."/>
        </authorList>
    </citation>
    <scope>NUCLEOTIDE SEQUENCE [LARGE SCALE GENOMIC DNA]</scope>
    <source>
        <strain evidence="1">201702454</strain>
    </source>
</reference>
<accession>A0A4R9JWL3</accession>
<dbReference type="OrthoDB" id="331511at2"/>
<dbReference type="AlphaFoldDB" id="A0A4R9JWL3"/>
<keyword evidence="2" id="KW-1185">Reference proteome</keyword>
<dbReference type="Proteomes" id="UP000297609">
    <property type="component" value="Unassembled WGS sequence"/>
</dbReference>
<organism evidence="1 2">
    <name type="scientific">Leptospira kemamanensis</name>
    <dbReference type="NCBI Taxonomy" id="2484942"/>
    <lineage>
        <taxon>Bacteria</taxon>
        <taxon>Pseudomonadati</taxon>
        <taxon>Spirochaetota</taxon>
        <taxon>Spirochaetia</taxon>
        <taxon>Leptospirales</taxon>
        <taxon>Leptospiraceae</taxon>
        <taxon>Leptospira</taxon>
    </lineage>
</organism>
<dbReference type="EMBL" id="RQGG01000007">
    <property type="protein sequence ID" value="TGL55947.1"/>
    <property type="molecule type" value="Genomic_DNA"/>
</dbReference>